<feature type="transmembrane region" description="Helical" evidence="1">
    <location>
        <begin position="403"/>
        <end position="423"/>
    </location>
</feature>
<dbReference type="EMBL" id="JRPJ02000027">
    <property type="protein sequence ID" value="TLE09646.1"/>
    <property type="molecule type" value="Genomic_DNA"/>
</dbReference>
<dbReference type="InterPro" id="IPR045691">
    <property type="entry name" value="DUF6056"/>
</dbReference>
<keyword evidence="1" id="KW-0812">Transmembrane</keyword>
<feature type="transmembrane region" description="Helical" evidence="1">
    <location>
        <begin position="104"/>
        <end position="126"/>
    </location>
</feature>
<feature type="transmembrane region" description="Helical" evidence="1">
    <location>
        <begin position="375"/>
        <end position="396"/>
    </location>
</feature>
<name>A0A4U8U6Z1_9HELI</name>
<dbReference type="AlphaFoldDB" id="A0A4U8U6Z1"/>
<keyword evidence="1" id="KW-1133">Transmembrane helix</keyword>
<gene>
    <name evidence="2" type="ORF">LS79_007475</name>
</gene>
<feature type="transmembrane region" description="Helical" evidence="1">
    <location>
        <begin position="6"/>
        <end position="26"/>
    </location>
</feature>
<evidence type="ECO:0000313" key="3">
    <source>
        <dbReference type="Proteomes" id="UP000029857"/>
    </source>
</evidence>
<proteinExistence type="predicted"/>
<accession>A0A4U8U6Z1</accession>
<feature type="transmembrane region" description="Helical" evidence="1">
    <location>
        <begin position="318"/>
        <end position="335"/>
    </location>
</feature>
<feature type="transmembrane region" description="Helical" evidence="1">
    <location>
        <begin position="70"/>
        <end position="92"/>
    </location>
</feature>
<reference evidence="2 3" key="1">
    <citation type="journal article" date="2014" name="Genome Announc.">
        <title>Draft genome sequences of eight enterohepatic helicobacter species isolated from both laboratory and wild rodents.</title>
        <authorList>
            <person name="Sheh A."/>
            <person name="Shen Z."/>
            <person name="Fox J.G."/>
        </authorList>
    </citation>
    <scope>NUCLEOTIDE SEQUENCE [LARGE SCALE GENOMIC DNA]</scope>
    <source>
        <strain evidence="2 3">ATCC 49320</strain>
    </source>
</reference>
<dbReference type="Proteomes" id="UP000029857">
    <property type="component" value="Unassembled WGS sequence"/>
</dbReference>
<feature type="transmembrane region" description="Helical" evidence="1">
    <location>
        <begin position="292"/>
        <end position="312"/>
    </location>
</feature>
<organism evidence="2 3">
    <name type="scientific">Helicobacter bilis</name>
    <dbReference type="NCBI Taxonomy" id="37372"/>
    <lineage>
        <taxon>Bacteria</taxon>
        <taxon>Pseudomonadati</taxon>
        <taxon>Campylobacterota</taxon>
        <taxon>Epsilonproteobacteria</taxon>
        <taxon>Campylobacterales</taxon>
        <taxon>Helicobacteraceae</taxon>
        <taxon>Helicobacter</taxon>
    </lineage>
</organism>
<dbReference type="Pfam" id="PF19528">
    <property type="entry name" value="DUF6056"/>
    <property type="match status" value="1"/>
</dbReference>
<keyword evidence="1" id="KW-0472">Membrane</keyword>
<protein>
    <submittedName>
        <fullName evidence="2">Uncharacterized protein</fullName>
    </submittedName>
</protein>
<feature type="transmembrane region" description="Helical" evidence="1">
    <location>
        <begin position="209"/>
        <end position="227"/>
    </location>
</feature>
<comment type="caution">
    <text evidence="2">The sequence shown here is derived from an EMBL/GenBank/DDBJ whole genome shotgun (WGS) entry which is preliminary data.</text>
</comment>
<sequence>MTNIHKSVWITFILFSVFLFSVNYVFPTQSDDLGAGFGGLDGAISMYMSWNGRFGELLRTAFIGALAPTLFFKIANTLVGVVFLLAWFVILYARLPRSFNDSVVLALSVLCILLFGAFGSIFVWAAGALNYLWAYTLVLLVCIPYRLFWHNYFIYNTTPPPPQILILIPFFIVSFFAGMSNEITGIIVVIIHICLLFYAVFIAKVRLPFWYYAGVILFVLGFLALYLSPGHAKRAALSASQGHFYSLGTLWQISLYEKLQRINDVLRPRGVTIATFACFALFFFYERYKSKAYKHIATAIIIIACAIGVQFLGIFPHTTSVVMFLIITYYAYSIYKKERNTTLSQCYLHAFLIFAVLHMFLLLTIQAVFSGRAGLFIVLAGALHYILLYKAILFLHPSIECKLQYGVCICVFLYAMFVLSAFIDMRIKWETMVKDVAQQKAQGIEDIAVSSKYFHSFYKRYGDWDSPGTDPKAFPNPLYARYFGVKSFVVKE</sequence>
<evidence type="ECO:0000256" key="1">
    <source>
        <dbReference type="SAM" id="Phobius"/>
    </source>
</evidence>
<dbReference type="RefSeq" id="WP_138196228.1">
    <property type="nucleotide sequence ID" value="NZ_CAMCCI010000011.1"/>
</dbReference>
<feature type="transmembrane region" description="Helical" evidence="1">
    <location>
        <begin position="132"/>
        <end position="149"/>
    </location>
</feature>
<feature type="transmembrane region" description="Helical" evidence="1">
    <location>
        <begin position="183"/>
        <end position="202"/>
    </location>
</feature>
<feature type="transmembrane region" description="Helical" evidence="1">
    <location>
        <begin position="266"/>
        <end position="285"/>
    </location>
</feature>
<feature type="transmembrane region" description="Helical" evidence="1">
    <location>
        <begin position="161"/>
        <end position="177"/>
    </location>
</feature>
<evidence type="ECO:0000313" key="2">
    <source>
        <dbReference type="EMBL" id="TLE09646.1"/>
    </source>
</evidence>
<feature type="transmembrane region" description="Helical" evidence="1">
    <location>
        <begin position="347"/>
        <end position="369"/>
    </location>
</feature>